<comment type="caution">
    <text evidence="5">The sequence shown here is derived from an EMBL/GenBank/DDBJ whole genome shotgun (WGS) entry which is preliminary data.</text>
</comment>
<dbReference type="PIRSF" id="PIRSF006078">
    <property type="entry name" value="GlxK"/>
    <property type="match status" value="1"/>
</dbReference>
<dbReference type="AlphaFoldDB" id="C6RE33"/>
<dbReference type="Pfam" id="PF02595">
    <property type="entry name" value="Gly_kinase"/>
    <property type="match status" value="1"/>
</dbReference>
<dbReference type="GO" id="GO:0008887">
    <property type="term" value="F:glycerate kinase activity"/>
    <property type="evidence" value="ECO:0007669"/>
    <property type="project" value="UniProtKB-UniRule"/>
</dbReference>
<keyword evidence="6" id="KW-1185">Reference proteome</keyword>
<evidence type="ECO:0000313" key="6">
    <source>
        <dbReference type="Proteomes" id="UP000003107"/>
    </source>
</evidence>
<name>C6RE33_9BACT</name>
<gene>
    <name evidence="5" type="ORF">CAMSH0001_1925</name>
</gene>
<accession>C6RE33</accession>
<dbReference type="PANTHER" id="PTHR21599">
    <property type="entry name" value="GLYCERATE KINASE"/>
    <property type="match status" value="1"/>
</dbReference>
<dbReference type="Gene3D" id="3.90.1510.10">
    <property type="entry name" value="Glycerate kinase, domain 2"/>
    <property type="match status" value="1"/>
</dbReference>
<protein>
    <submittedName>
        <fullName evidence="5">Glycerate kinase</fullName>
        <ecNumber evidence="5">2.7.1.31</ecNumber>
    </submittedName>
</protein>
<evidence type="ECO:0000256" key="3">
    <source>
        <dbReference type="ARBA" id="ARBA00022777"/>
    </source>
</evidence>
<dbReference type="InterPro" id="IPR018193">
    <property type="entry name" value="Glyc_kinase_flavodox-like_fold"/>
</dbReference>
<dbReference type="Gene3D" id="3.40.50.10350">
    <property type="entry name" value="Glycerate kinase, domain 1"/>
    <property type="match status" value="1"/>
</dbReference>
<dbReference type="STRING" id="553219.CAMSH0001_1925"/>
<keyword evidence="3 4" id="KW-0418">Kinase</keyword>
<sequence>MSEDKTLGLSSEIFTSSVKIVQDASSQKGKQMKILIAIDSFKGSLSSLEAGNAVKEGLKALAGETDEVVVKPIADGGEGSVVALADALNGEFIDVIVQNPLGEKIPARYALAGELGILEMASSSGLMLVEKERRNPMKTSTYGFGQMILHAISKGARKFIVGIGGSATNDAGTGMLSALGYEFFDENGELLEGKGENLIKITKISNKNVLPELQECEFLVACDVDNPLFGKNGAAYVYGPQKGADEQMVKDLDAGLISFASATSEHFSSEFWNFKGAGAAGGLGYGFVSYLNAKLKPGIDIIMEEIRLEEDVKNADLIITGEGRLDFQSSMGKTPTGVAKIAKKYGKPVIALAGSVSPCAGGCNENGIDAFFSVLNEPVSLEEAMDKQTATRNLKMTAQQALRLYLLGRKG</sequence>
<reference evidence="5 6" key="1">
    <citation type="submission" date="2009-07" db="EMBL/GenBank/DDBJ databases">
        <authorList>
            <person name="Madupu R."/>
            <person name="Sebastian Y."/>
            <person name="Durkin A.S."/>
            <person name="Torralba M."/>
            <person name="Methe B."/>
            <person name="Sutton G.G."/>
            <person name="Strausberg R.L."/>
            <person name="Nelson K.E."/>
        </authorList>
    </citation>
    <scope>NUCLEOTIDE SEQUENCE [LARGE SCALE GENOMIC DNA]</scope>
    <source>
        <strain evidence="5 6">RM3277</strain>
    </source>
</reference>
<evidence type="ECO:0000256" key="2">
    <source>
        <dbReference type="ARBA" id="ARBA00022679"/>
    </source>
</evidence>
<comment type="similarity">
    <text evidence="1 4">Belongs to the glycerate kinase type-1 family.</text>
</comment>
<dbReference type="SUPFAM" id="SSF110738">
    <property type="entry name" value="Glycerate kinase I"/>
    <property type="match status" value="1"/>
</dbReference>
<dbReference type="InterPro" id="IPR036129">
    <property type="entry name" value="Glycerate_kinase_sf"/>
</dbReference>
<dbReference type="EC" id="2.7.1.31" evidence="5"/>
<dbReference type="InterPro" id="IPR004381">
    <property type="entry name" value="Glycerate_kinase"/>
</dbReference>
<dbReference type="eggNOG" id="COG1929">
    <property type="taxonomic scope" value="Bacteria"/>
</dbReference>
<keyword evidence="2 4" id="KW-0808">Transferase</keyword>
<dbReference type="GO" id="GO:0031388">
    <property type="term" value="P:organic acid phosphorylation"/>
    <property type="evidence" value="ECO:0007669"/>
    <property type="project" value="UniProtKB-UniRule"/>
</dbReference>
<evidence type="ECO:0000313" key="5">
    <source>
        <dbReference type="EMBL" id="EET80209.1"/>
    </source>
</evidence>
<dbReference type="InterPro" id="IPR018197">
    <property type="entry name" value="Glycerate_kinase_RE-like"/>
</dbReference>
<dbReference type="PANTHER" id="PTHR21599:SF0">
    <property type="entry name" value="GLYCERATE KINASE"/>
    <property type="match status" value="1"/>
</dbReference>
<proteinExistence type="inferred from homology"/>
<dbReference type="Proteomes" id="UP000003107">
    <property type="component" value="Unassembled WGS sequence"/>
</dbReference>
<evidence type="ECO:0000256" key="4">
    <source>
        <dbReference type="PIRNR" id="PIRNR006078"/>
    </source>
</evidence>
<dbReference type="EMBL" id="ACVQ01000013">
    <property type="protein sequence ID" value="EET80209.1"/>
    <property type="molecule type" value="Genomic_DNA"/>
</dbReference>
<evidence type="ECO:0000256" key="1">
    <source>
        <dbReference type="ARBA" id="ARBA00006284"/>
    </source>
</evidence>
<dbReference type="NCBIfam" id="TIGR00045">
    <property type="entry name" value="glycerate kinase"/>
    <property type="match status" value="1"/>
</dbReference>
<organism evidence="5 6">
    <name type="scientific">Campylobacter showae RM3277</name>
    <dbReference type="NCBI Taxonomy" id="553219"/>
    <lineage>
        <taxon>Bacteria</taxon>
        <taxon>Pseudomonadati</taxon>
        <taxon>Campylobacterota</taxon>
        <taxon>Epsilonproteobacteria</taxon>
        <taxon>Campylobacterales</taxon>
        <taxon>Campylobacteraceae</taxon>
        <taxon>Campylobacter</taxon>
    </lineage>
</organism>